<reference evidence="2" key="1">
    <citation type="submission" date="2017-09" db="EMBL/GenBank/DDBJ databases">
        <title>Depth-based differentiation of microbial function through sediment-hosted aquifers and enrichment of novel symbionts in the deep terrestrial subsurface.</title>
        <authorList>
            <person name="Probst A.J."/>
            <person name="Ladd B."/>
            <person name="Jarett J.K."/>
            <person name="Geller-Mcgrath D.E."/>
            <person name="Sieber C.M.K."/>
            <person name="Emerson J.B."/>
            <person name="Anantharaman K."/>
            <person name="Thomas B.C."/>
            <person name="Malmstrom R."/>
            <person name="Stieglmeier M."/>
            <person name="Klingl A."/>
            <person name="Woyke T."/>
            <person name="Ryan C.M."/>
            <person name="Banfield J.F."/>
        </authorList>
    </citation>
    <scope>NUCLEOTIDE SEQUENCE [LARGE SCALE GENOMIC DNA]</scope>
</reference>
<gene>
    <name evidence="1" type="ORF">COU93_01640</name>
</gene>
<name>A0A2M8L202_9BACT</name>
<dbReference type="Proteomes" id="UP000229766">
    <property type="component" value="Unassembled WGS sequence"/>
</dbReference>
<evidence type="ECO:0000313" key="2">
    <source>
        <dbReference type="Proteomes" id="UP000229766"/>
    </source>
</evidence>
<dbReference type="EMBL" id="PFEI01000092">
    <property type="protein sequence ID" value="PJE66917.1"/>
    <property type="molecule type" value="Genomic_DNA"/>
</dbReference>
<sequence>MIDILYQYIIILVNQNFIAPKNSKKLWIKSILNIIFSLKKILSLLKVKLKIFPTSLVKGRYSI</sequence>
<feature type="non-terminal residue" evidence="1">
    <location>
        <position position="63"/>
    </location>
</feature>
<comment type="caution">
    <text evidence="1">The sequence shown here is derived from an EMBL/GenBank/DDBJ whole genome shotgun (WGS) entry which is preliminary data.</text>
</comment>
<proteinExistence type="predicted"/>
<protein>
    <submittedName>
        <fullName evidence="1">Uncharacterized protein</fullName>
    </submittedName>
</protein>
<organism evidence="1 2">
    <name type="scientific">Candidatus Shapirobacteria bacterium CG10_big_fil_rev_8_21_14_0_10_36_6</name>
    <dbReference type="NCBI Taxonomy" id="1974886"/>
    <lineage>
        <taxon>Bacteria</taxon>
        <taxon>Candidatus Shapironibacteriota</taxon>
    </lineage>
</organism>
<accession>A0A2M8L202</accession>
<evidence type="ECO:0000313" key="1">
    <source>
        <dbReference type="EMBL" id="PJE66917.1"/>
    </source>
</evidence>
<dbReference type="AlphaFoldDB" id="A0A2M8L202"/>